<dbReference type="RefSeq" id="WP_148069208.1">
    <property type="nucleotide sequence ID" value="NZ_VRZA01000005.1"/>
</dbReference>
<dbReference type="EMBL" id="VRZA01000005">
    <property type="protein sequence ID" value="TXS91969.1"/>
    <property type="molecule type" value="Genomic_DNA"/>
</dbReference>
<dbReference type="InterPro" id="IPR006311">
    <property type="entry name" value="TAT_signal"/>
</dbReference>
<protein>
    <submittedName>
        <fullName evidence="2">DUF1838 domain-containing protein</fullName>
    </submittedName>
</protein>
<evidence type="ECO:0000313" key="2">
    <source>
        <dbReference type="EMBL" id="TXS91969.1"/>
    </source>
</evidence>
<evidence type="ECO:0000313" key="3">
    <source>
        <dbReference type="Proteomes" id="UP000321039"/>
    </source>
</evidence>
<proteinExistence type="predicted"/>
<evidence type="ECO:0000256" key="1">
    <source>
        <dbReference type="SAM" id="SignalP"/>
    </source>
</evidence>
<gene>
    <name evidence="2" type="ORF">FV139_14685</name>
</gene>
<reference evidence="2 3" key="1">
    <citation type="submission" date="2019-08" db="EMBL/GenBank/DDBJ databases">
        <title>Parahaliea maris sp. nov., isolated from the surface seawater.</title>
        <authorList>
            <person name="Liu Y."/>
        </authorList>
    </citation>
    <scope>NUCLEOTIDE SEQUENCE [LARGE SCALE GENOMIC DNA]</scope>
    <source>
        <strain evidence="2 3">HSLHS9</strain>
    </source>
</reference>
<keyword evidence="3" id="KW-1185">Reference proteome</keyword>
<name>A0A5C8ZVT5_9GAMM</name>
<feature type="chain" id="PRO_5022835208" evidence="1">
    <location>
        <begin position="26"/>
        <end position="263"/>
    </location>
</feature>
<sequence length="263" mass="29503">MASRRDLLKGMAGAAAMATGGVALAAPPALRESQLDVPEDNLRAYIKLRGDLEPVPVYELIRGQVMGLVRGEKPRELFKTMGAQRTVYRRVSALEYQADSRYIGLLLDWSTEQLLTSWKNPYNNRDCKVPATHYDTTFRLFSDASAMANSSAEPSRGCRPWHLVDGVLHMHEQAMSPGPAAKLPDADLMTFTGDWREMIDPNITRARSRLNFTAIENWRDWMHMEQEGSLWWHVSGVKLSSPGAFPAALVPLILDQEPDFFKG</sequence>
<feature type="signal peptide" evidence="1">
    <location>
        <begin position="1"/>
        <end position="25"/>
    </location>
</feature>
<accession>A0A5C8ZVT5</accession>
<dbReference type="PROSITE" id="PS51318">
    <property type="entry name" value="TAT"/>
    <property type="match status" value="1"/>
</dbReference>
<dbReference type="AlphaFoldDB" id="A0A5C8ZVT5"/>
<keyword evidence="1" id="KW-0732">Signal</keyword>
<comment type="caution">
    <text evidence="2">The sequence shown here is derived from an EMBL/GenBank/DDBJ whole genome shotgun (WGS) entry which is preliminary data.</text>
</comment>
<dbReference type="Proteomes" id="UP000321039">
    <property type="component" value="Unassembled WGS sequence"/>
</dbReference>
<organism evidence="2 3">
    <name type="scientific">Parahaliea maris</name>
    <dbReference type="NCBI Taxonomy" id="2716870"/>
    <lineage>
        <taxon>Bacteria</taxon>
        <taxon>Pseudomonadati</taxon>
        <taxon>Pseudomonadota</taxon>
        <taxon>Gammaproteobacteria</taxon>
        <taxon>Cellvibrionales</taxon>
        <taxon>Halieaceae</taxon>
        <taxon>Parahaliea</taxon>
    </lineage>
</organism>